<dbReference type="Proteomes" id="UP001060215">
    <property type="component" value="Chromosome 1"/>
</dbReference>
<proteinExistence type="predicted"/>
<sequence>MAMEIFSTSRLNAFLSIRQDEIKLLLIRLSQNSSRDFKKVELKSKFYELTFNIVMRMIAGKRYYGDDLSNYEEAKEFRELVIEAFKYGGASNPGDFLPVLRWIDYQGLEKNLGRIQKKMDAFLQDLINEHRRDKSKNTMIDHFLSLQESQPDYYTDEIIRGLISVMILGGTNTSAVTMEWALSLLVNHLEVLKKARVELDTHVGQERLIDEPDLSKLHYLQAIIYETSRLFPAAPLLLPHVSSDDCIIEGFNVPRDTILLVNAWAIHRDPKVWDDPTSFKPERFECGEIEGRKLLPFGLGRRACPAVGMAQRVLGLALGSLIQCFEWEKVNGETIDLTEANGLTTPKVEPLEAMCKVRNVMSKVLCEVTNDV</sequence>
<accession>A0ACC0IZZ7</accession>
<protein>
    <submittedName>
        <fullName evidence="1">Cytochrome P450 81Q32</fullName>
    </submittedName>
</protein>
<reference evidence="1 2" key="1">
    <citation type="journal article" date="2022" name="Plant J.">
        <title>Chromosome-level genome of Camellia lanceoleosa provides a valuable resource for understanding genome evolution and self-incompatibility.</title>
        <authorList>
            <person name="Gong W."/>
            <person name="Xiao S."/>
            <person name="Wang L."/>
            <person name="Liao Z."/>
            <person name="Chang Y."/>
            <person name="Mo W."/>
            <person name="Hu G."/>
            <person name="Li W."/>
            <person name="Zhao G."/>
            <person name="Zhu H."/>
            <person name="Hu X."/>
            <person name="Ji K."/>
            <person name="Xiang X."/>
            <person name="Song Q."/>
            <person name="Yuan D."/>
            <person name="Jin S."/>
            <person name="Zhang L."/>
        </authorList>
    </citation>
    <scope>NUCLEOTIDE SEQUENCE [LARGE SCALE GENOMIC DNA]</scope>
    <source>
        <strain evidence="1">SQ_2022a</strain>
    </source>
</reference>
<keyword evidence="2" id="KW-1185">Reference proteome</keyword>
<evidence type="ECO:0000313" key="1">
    <source>
        <dbReference type="EMBL" id="KAI8030099.1"/>
    </source>
</evidence>
<gene>
    <name evidence="1" type="ORF">LOK49_LG01G03247</name>
</gene>
<comment type="caution">
    <text evidence="1">The sequence shown here is derived from an EMBL/GenBank/DDBJ whole genome shotgun (WGS) entry which is preliminary data.</text>
</comment>
<evidence type="ECO:0000313" key="2">
    <source>
        <dbReference type="Proteomes" id="UP001060215"/>
    </source>
</evidence>
<name>A0ACC0IZZ7_9ERIC</name>
<dbReference type="EMBL" id="CM045758">
    <property type="protein sequence ID" value="KAI8030099.1"/>
    <property type="molecule type" value="Genomic_DNA"/>
</dbReference>
<organism evidence="1 2">
    <name type="scientific">Camellia lanceoleosa</name>
    <dbReference type="NCBI Taxonomy" id="1840588"/>
    <lineage>
        <taxon>Eukaryota</taxon>
        <taxon>Viridiplantae</taxon>
        <taxon>Streptophyta</taxon>
        <taxon>Embryophyta</taxon>
        <taxon>Tracheophyta</taxon>
        <taxon>Spermatophyta</taxon>
        <taxon>Magnoliopsida</taxon>
        <taxon>eudicotyledons</taxon>
        <taxon>Gunneridae</taxon>
        <taxon>Pentapetalae</taxon>
        <taxon>asterids</taxon>
        <taxon>Ericales</taxon>
        <taxon>Theaceae</taxon>
        <taxon>Camellia</taxon>
    </lineage>
</organism>